<gene>
    <name evidence="2" type="ORF">CLV45_4586</name>
</gene>
<feature type="chain" id="PRO_5014650580" description="Outer membrane protein with beta-barrel domain" evidence="1">
    <location>
        <begin position="29"/>
        <end position="419"/>
    </location>
</feature>
<dbReference type="Proteomes" id="UP000228535">
    <property type="component" value="Unassembled WGS sequence"/>
</dbReference>
<keyword evidence="1" id="KW-0732">Signal</keyword>
<evidence type="ECO:0008006" key="4">
    <source>
        <dbReference type="Google" id="ProtNLM"/>
    </source>
</evidence>
<comment type="caution">
    <text evidence="2">The sequence shown here is derived from an EMBL/GenBank/DDBJ whole genome shotgun (WGS) entry which is preliminary data.</text>
</comment>
<proteinExistence type="predicted"/>
<name>A0A2M9AQB7_9BACT</name>
<protein>
    <recommendedName>
        <fullName evidence="4">Outer membrane protein with beta-barrel domain</fullName>
    </recommendedName>
</protein>
<evidence type="ECO:0000313" key="3">
    <source>
        <dbReference type="Proteomes" id="UP000228535"/>
    </source>
</evidence>
<sequence length="419" mass="45195">MFKNLLSGYSCALSLLAATLLLATPAQAQTGRQPGYIVPLAGDTIRGTVIINRGQRNAQACEFEAAGQATAKQYSPAELRGYGTAAGQSYESQALPLTAAAVPQPVFLEVVTRGALTLYVLQSGNAERFFLAGYRPGKLVELELRTAMVQRGAQQFLAKQRLYQDTLAQAFQACPAQAKRAAIAEFRLADLEKAVRGYNLCAAPQTVGKQAAKRGSFGLGIIGGLSIFDQLTLGPGDNTDDFNQDYTGKNTFRGGLEAVFTPGFKGAPLTVRATLLYEPGRTFTSERNFFPQQSYNKKAVLEFDYVSFSTILRYRLGQHRLRPYFEAGPALNIITRVKQDYLTFTSTTSGSKPYNEKLIGYYHYLTLGGGAGVGIEAPMPAGNTLWLGIRAAATPGPAKFTERSAVTSLAVLVGYTLGR</sequence>
<dbReference type="AlphaFoldDB" id="A0A2M9AQB7"/>
<dbReference type="OrthoDB" id="952442at2"/>
<keyword evidence="3" id="KW-1185">Reference proteome</keyword>
<organism evidence="2 3">
    <name type="scientific">Hymenobacter chitinivorans DSM 11115</name>
    <dbReference type="NCBI Taxonomy" id="1121954"/>
    <lineage>
        <taxon>Bacteria</taxon>
        <taxon>Pseudomonadati</taxon>
        <taxon>Bacteroidota</taxon>
        <taxon>Cytophagia</taxon>
        <taxon>Cytophagales</taxon>
        <taxon>Hymenobacteraceae</taxon>
        <taxon>Hymenobacter</taxon>
    </lineage>
</organism>
<accession>A0A2M9AQB7</accession>
<reference evidence="2 3" key="1">
    <citation type="submission" date="2017-11" db="EMBL/GenBank/DDBJ databases">
        <title>Genomic Encyclopedia of Archaeal and Bacterial Type Strains, Phase II (KMG-II): From Individual Species to Whole Genera.</title>
        <authorList>
            <person name="Goeker M."/>
        </authorList>
    </citation>
    <scope>NUCLEOTIDE SEQUENCE [LARGE SCALE GENOMIC DNA]</scope>
    <source>
        <strain evidence="2 3">DSM 11115</strain>
    </source>
</reference>
<evidence type="ECO:0000256" key="1">
    <source>
        <dbReference type="SAM" id="SignalP"/>
    </source>
</evidence>
<feature type="signal peptide" evidence="1">
    <location>
        <begin position="1"/>
        <end position="28"/>
    </location>
</feature>
<evidence type="ECO:0000313" key="2">
    <source>
        <dbReference type="EMBL" id="PJJ47896.1"/>
    </source>
</evidence>
<dbReference type="EMBL" id="PGFA01000005">
    <property type="protein sequence ID" value="PJJ47896.1"/>
    <property type="molecule type" value="Genomic_DNA"/>
</dbReference>